<evidence type="ECO:0000256" key="2">
    <source>
        <dbReference type="ARBA" id="ARBA00022741"/>
    </source>
</evidence>
<dbReference type="InterPro" id="IPR036961">
    <property type="entry name" value="Kinesin_motor_dom_sf"/>
</dbReference>
<dbReference type="PROSITE" id="PS50096">
    <property type="entry name" value="IQ"/>
    <property type="match status" value="5"/>
</dbReference>
<sequence>MYSPLRAQRCSKKPPSDAIRLREGIMNGTATLGRDDSFPLANFKKGTKIWIKDAERVWIQTEMLADLSFQSKTIKLRVIADDEVIDYDPVKSGMPFLCNPDILLGKDDLTSLSYLHEPAVLNNLQYRFERLEKIYTYSGIVLVAINPYADCSQIYGDDVMLVYRGQGQQVRVLEPHIYAIAEEAYYDMCEYTKNQSIIVSGESGAGKTVSAKFVMRYLTTAASSSRHRKSSDHGIESRVLASNPVMEAIGNAKTIRNDNSSRFGKFIQIDFTDKRLVAGAQMKTYLLEKSRVVFQSQNERNYHIFYQICASANHEILAGLGLDRPEEFYFTKQGNAPEIEGVDDRKEFESTLKAFDLLKIDHLKQREIFRVLAGVLHLGNIAFDAQGDKSSITKNSESWLQKLCSDLFQIDDSQLTEWLTNRELKAGVEKLKKPLSSVDAADNRDALAKLIYSALFTWIVDKINQSLMSDKKETKKGVEASFIGVLDIYGFETFDVNSFEQFCINYANEKLQQQFNQHVFKLEQAEYEREGIAWVRIEYYDNQECIDLIEKRPGILDYLDEQCKTGHGTDDAWLGQLTNCPTLRDADHLQMPKIRNKTFTVRHFAADVSYTVTGFLNKNKDTVNERLLEVVGKTQFGFLKEILEDSLIQLQAGSKRKKTVGIQFRDSLKELITVLSSTRPHYVRCIKPNDEKERFTFEPKRAIQQLRACGVLETVRISATGYPSRWSYDDFQRRYAVLYPSGRHLKPKAFAKEACERWLEPEKFALGASKIFFRTGQVAALEKNRHDVLHRSAVLIQKTWRGFRDRRRYVEYKQAVLAIQAYSRAFIAFRRIKFLQMHRAVVTMQSAVRGYTQRRQFAKTKAAALQIQSWFRAEQVRKEVLKKRFEKSAIVIQKHWRGYMVRRERIHYILKVIKVQAMVRRFLAKKRLRQLKIEAKSVDHFKNLNDGLANKIIELRQKLDAVNGEKNELKVKLADYETMKKRNCDMEAEIKELQQKAGLVEELTRTVESMKDRIDEQEEHLMLWEGRYHDLNDNLENAKIELSTLSEERESLGDLVRERTTQLNQLQGQLDNETRRREQAEREMSEMRDQLIKNADLLTSSNFSREGSMRGDFNKAGFSSGSSDIQQDPDSLRILQEQQTIISGLRRRLDEASRSKDRLENEICAAKLSEYAEKCTSLRAYEAQRIQDLEVSLVKQRNELQAYADALAKSGSLQKCFVESYDRLKDDAERLHEENLGLRALLATFFEKRTSGSPDSGQWSGDGSEDGTSSFATNDLEEQFTADRLVRQYRNTLDVANREIAERDEKILELNRQIAHLEEQYGVNSVHTTNDLSAADTASTTSSNHLITSLVQENLALQNKLSRQSDELAEARAYLRGHSLSSSEGFEDNGVLRLEALPKEGDTHSVLLEVFNVPEFSRILVCDLRPRMAKQLAPGLPAYLLFAAFRYFDQTKDDACITGLFNSIHHLLRETSTNSKDMDVLVLWFVNSWRLLNLLRQFAGEQSEWTAQNTAKQNEWRLQHFNFEPIRNQLKLRIEDFYQNFMKNAVEPLLTPKIFPGILQHESASMVLDADGDKSRGKEKEVGAQSLEDIKEFLNFVYSKLRNFGADRNAISQTFRQISQWMCALAMNQLVFRKDLCTFEKAVQVKHNVTELKNWLVEHELQQCCEHLEPLVQASHLMQSRKEESNIETLCGEMTSRLTPKQVVSILQHYTPPPSFEEETVDANFIAKLSDRLYQRAALADLNGGHNPDTAIMPGTYLAPFDTTPFVYTDFPIDKITLPSCLRLDSKFVNTMGLSIRNSKSSIVINGSATQPSLFRVVYTYYLLFLAILLISLCFSTMMGYKCHDGIELVVFQLLFLIPGRYAVHNDFTGYRTIFFVIQGGLILPDLFWMIMAFSKAKIVIGIALFFCALIQAILFGLAYYQPYALWPKGFNILLIHSFVKPGTPDSSSPPLDVSAERTAKWIRTEFTSTFEEGVEPCSFKVENGSGEKMKSSSDEPAFPRTVVVDAHGNRQEDTMKPALGKVSRRSKKLTPRLEGSSNTN</sequence>
<evidence type="ECO:0000313" key="14">
    <source>
        <dbReference type="EMBL" id="CAD5233193.1"/>
    </source>
</evidence>
<dbReference type="PRINTS" id="PR00193">
    <property type="entry name" value="MYOSINHEAVY"/>
</dbReference>
<evidence type="ECO:0000256" key="6">
    <source>
        <dbReference type="ARBA" id="ARBA00023175"/>
    </source>
</evidence>
<reference evidence="14" key="1">
    <citation type="submission" date="2020-09" db="EMBL/GenBank/DDBJ databases">
        <authorList>
            <person name="Kikuchi T."/>
        </authorList>
    </citation>
    <scope>NUCLEOTIDE SEQUENCE</scope>
    <source>
        <strain evidence="14">Ka4C1</strain>
    </source>
</reference>
<feature type="transmembrane region" description="Helical" evidence="11">
    <location>
        <begin position="1819"/>
        <end position="1839"/>
    </location>
</feature>
<keyword evidence="7 8" id="KW-0009">Actin-binding</keyword>
<comment type="similarity">
    <text evidence="1 8">Belongs to the TRAFAC class myosin-kinesin ATPase superfamily. Myosin family.</text>
</comment>
<evidence type="ECO:0000256" key="1">
    <source>
        <dbReference type="ARBA" id="ARBA00008314"/>
    </source>
</evidence>
<dbReference type="Gene3D" id="1.20.120.720">
    <property type="entry name" value="Myosin VI head, motor domain, U50 subdomain"/>
    <property type="match status" value="1"/>
</dbReference>
<feature type="domain" description="Myosin motor" evidence="13">
    <location>
        <begin position="104"/>
        <end position="786"/>
    </location>
</feature>
<dbReference type="Proteomes" id="UP000582659">
    <property type="component" value="Unassembled WGS sequence"/>
</dbReference>
<dbReference type="EMBL" id="CAJFCV020000005">
    <property type="protein sequence ID" value="CAG9126834.1"/>
    <property type="molecule type" value="Genomic_DNA"/>
</dbReference>
<dbReference type="OrthoDB" id="6108017at2759"/>
<dbReference type="GO" id="GO:0000146">
    <property type="term" value="F:microfilament motor activity"/>
    <property type="evidence" value="ECO:0007669"/>
    <property type="project" value="TreeGrafter"/>
</dbReference>
<dbReference type="SMR" id="A0A7I8XP68"/>
<dbReference type="GO" id="GO:0016459">
    <property type="term" value="C:myosin complex"/>
    <property type="evidence" value="ECO:0007669"/>
    <property type="project" value="UniProtKB-KW"/>
</dbReference>
<dbReference type="GO" id="GO:0005737">
    <property type="term" value="C:cytoplasm"/>
    <property type="evidence" value="ECO:0007669"/>
    <property type="project" value="TreeGrafter"/>
</dbReference>
<dbReference type="InterPro" id="IPR036103">
    <property type="entry name" value="MYSc_Myo5"/>
</dbReference>
<name>A0A7I8XP68_BURXY</name>
<feature type="binding site" evidence="8">
    <location>
        <begin position="201"/>
        <end position="208"/>
    </location>
    <ligand>
        <name>ATP</name>
        <dbReference type="ChEBI" id="CHEBI:30616"/>
    </ligand>
</feature>
<feature type="coiled-coil region" evidence="9">
    <location>
        <begin position="1135"/>
        <end position="1162"/>
    </location>
</feature>
<evidence type="ECO:0000256" key="8">
    <source>
        <dbReference type="PROSITE-ProRule" id="PRU00782"/>
    </source>
</evidence>
<protein>
    <submittedName>
        <fullName evidence="14">(pine wood nematode) hypothetical protein</fullName>
    </submittedName>
</protein>
<keyword evidence="4 9" id="KW-0175">Coiled coil</keyword>
<dbReference type="InterPro" id="IPR002710">
    <property type="entry name" value="Dilute_dom"/>
</dbReference>
<dbReference type="Gene3D" id="1.10.10.820">
    <property type="match status" value="1"/>
</dbReference>
<feature type="transmembrane region" description="Helical" evidence="11">
    <location>
        <begin position="1870"/>
        <end position="1892"/>
    </location>
</feature>
<dbReference type="CDD" id="cd23767">
    <property type="entry name" value="IQCD"/>
    <property type="match status" value="1"/>
</dbReference>
<dbReference type="EMBL" id="CAJFDI010000005">
    <property type="protein sequence ID" value="CAD5233193.1"/>
    <property type="molecule type" value="Genomic_DNA"/>
</dbReference>
<keyword evidence="3 8" id="KW-0067">ATP-binding</keyword>
<feature type="domain" description="Dilute" evidence="12">
    <location>
        <begin position="1458"/>
        <end position="1735"/>
    </location>
</feature>
<dbReference type="GO" id="GO:0005524">
    <property type="term" value="F:ATP binding"/>
    <property type="evidence" value="ECO:0007669"/>
    <property type="project" value="UniProtKB-UniRule"/>
</dbReference>
<keyword evidence="2 8" id="KW-0547">Nucleotide-binding</keyword>
<keyword evidence="6 8" id="KW-0505">Motor protein</keyword>
<dbReference type="PANTHER" id="PTHR13140:SF706">
    <property type="entry name" value="DILUTE CLASS UNCONVENTIONAL MYOSIN, ISOFORM C"/>
    <property type="match status" value="1"/>
</dbReference>
<dbReference type="PROSITE" id="PS51456">
    <property type="entry name" value="MYOSIN_MOTOR"/>
    <property type="match status" value="1"/>
</dbReference>
<keyword evidence="11" id="KW-0472">Membrane</keyword>
<evidence type="ECO:0000259" key="13">
    <source>
        <dbReference type="PROSITE" id="PS51456"/>
    </source>
</evidence>
<keyword evidence="11" id="KW-0812">Transmembrane</keyword>
<dbReference type="Gene3D" id="3.40.850.10">
    <property type="entry name" value="Kinesin motor domain"/>
    <property type="match status" value="1"/>
</dbReference>
<evidence type="ECO:0000259" key="12">
    <source>
        <dbReference type="PROSITE" id="PS51126"/>
    </source>
</evidence>
<dbReference type="SUPFAM" id="SSF52540">
    <property type="entry name" value="P-loop containing nucleoside triphosphate hydrolases"/>
    <property type="match status" value="2"/>
</dbReference>
<dbReference type="SUPFAM" id="SSF50084">
    <property type="entry name" value="Myosin S1 fragment, N-terminal domain"/>
    <property type="match status" value="1"/>
</dbReference>
<feature type="transmembrane region" description="Helical" evidence="11">
    <location>
        <begin position="1846"/>
        <end position="1864"/>
    </location>
</feature>
<feature type="region of interest" description="Disordered" evidence="10">
    <location>
        <begin position="1251"/>
        <end position="1271"/>
    </location>
</feature>
<evidence type="ECO:0000256" key="9">
    <source>
        <dbReference type="SAM" id="Coils"/>
    </source>
</evidence>
<proteinExistence type="inferred from homology"/>
<keyword evidence="11" id="KW-1133">Transmembrane helix</keyword>
<feature type="region of interest" description="Actin-binding" evidence="8">
    <location>
        <begin position="668"/>
        <end position="690"/>
    </location>
</feature>
<keyword evidence="5 8" id="KW-0518">Myosin</keyword>
<evidence type="ECO:0000256" key="5">
    <source>
        <dbReference type="ARBA" id="ARBA00023123"/>
    </source>
</evidence>
<dbReference type="Pfam" id="PF00612">
    <property type="entry name" value="IQ"/>
    <property type="match status" value="4"/>
</dbReference>
<dbReference type="InterPro" id="IPR001609">
    <property type="entry name" value="Myosin_head_motor_dom-like"/>
</dbReference>
<dbReference type="SMART" id="SM00015">
    <property type="entry name" value="IQ"/>
    <property type="match status" value="6"/>
</dbReference>
<keyword evidence="15" id="KW-1185">Reference proteome</keyword>
<feature type="region of interest" description="Disordered" evidence="10">
    <location>
        <begin position="2006"/>
        <end position="2041"/>
    </location>
</feature>
<dbReference type="Pfam" id="PF00063">
    <property type="entry name" value="Myosin_head"/>
    <property type="match status" value="1"/>
</dbReference>
<dbReference type="CDD" id="cd01380">
    <property type="entry name" value="MYSc_Myo5"/>
    <property type="match status" value="1"/>
</dbReference>
<accession>A0A7I8XP68</accession>
<dbReference type="SMART" id="SM01132">
    <property type="entry name" value="DIL"/>
    <property type="match status" value="1"/>
</dbReference>
<dbReference type="Gene3D" id="6.20.240.20">
    <property type="match status" value="1"/>
</dbReference>
<dbReference type="FunFam" id="1.10.10.820:FF:000001">
    <property type="entry name" value="Myosin heavy chain"/>
    <property type="match status" value="1"/>
</dbReference>
<feature type="coiled-coil region" evidence="9">
    <location>
        <begin position="1286"/>
        <end position="1320"/>
    </location>
</feature>
<dbReference type="GO" id="GO:0016020">
    <property type="term" value="C:membrane"/>
    <property type="evidence" value="ECO:0007669"/>
    <property type="project" value="TreeGrafter"/>
</dbReference>
<comment type="caution">
    <text evidence="14">The sequence shown here is derived from an EMBL/GenBank/DDBJ whole genome shotgun (WGS) entry which is preliminary data.</text>
</comment>
<dbReference type="PROSITE" id="PS51126">
    <property type="entry name" value="DILUTE"/>
    <property type="match status" value="1"/>
</dbReference>
<organism evidence="14 15">
    <name type="scientific">Bursaphelenchus xylophilus</name>
    <name type="common">Pinewood nematode worm</name>
    <name type="synonym">Aphelenchoides xylophilus</name>
    <dbReference type="NCBI Taxonomy" id="6326"/>
    <lineage>
        <taxon>Eukaryota</taxon>
        <taxon>Metazoa</taxon>
        <taxon>Ecdysozoa</taxon>
        <taxon>Nematoda</taxon>
        <taxon>Chromadorea</taxon>
        <taxon>Rhabditida</taxon>
        <taxon>Tylenchina</taxon>
        <taxon>Tylenchomorpha</taxon>
        <taxon>Aphelenchoidea</taxon>
        <taxon>Aphelenchoididae</taxon>
        <taxon>Bursaphelenchus</taxon>
    </lineage>
</organism>
<dbReference type="InterPro" id="IPR000048">
    <property type="entry name" value="IQ_motif_EF-hand-BS"/>
</dbReference>
<gene>
    <name evidence="14" type="ORF">BXYJ_LOCUS13284</name>
</gene>
<dbReference type="GO" id="GO:0007015">
    <property type="term" value="P:actin filament organization"/>
    <property type="evidence" value="ECO:0007669"/>
    <property type="project" value="TreeGrafter"/>
</dbReference>
<dbReference type="SMART" id="SM00242">
    <property type="entry name" value="MYSc"/>
    <property type="match status" value="1"/>
</dbReference>
<dbReference type="Gene3D" id="1.20.5.190">
    <property type="match status" value="3"/>
</dbReference>
<evidence type="ECO:0000256" key="10">
    <source>
        <dbReference type="SAM" id="MobiDB-lite"/>
    </source>
</evidence>
<evidence type="ECO:0000256" key="3">
    <source>
        <dbReference type="ARBA" id="ARBA00022840"/>
    </source>
</evidence>
<dbReference type="GO" id="GO:0051015">
    <property type="term" value="F:actin filament binding"/>
    <property type="evidence" value="ECO:0007669"/>
    <property type="project" value="TreeGrafter"/>
</dbReference>
<dbReference type="Pfam" id="PF01843">
    <property type="entry name" value="DIL"/>
    <property type="match status" value="1"/>
</dbReference>
<feature type="coiled-coil region" evidence="9">
    <location>
        <begin position="945"/>
        <end position="1097"/>
    </location>
</feature>
<feature type="coiled-coil region" evidence="9">
    <location>
        <begin position="1186"/>
        <end position="1241"/>
    </location>
</feature>
<evidence type="ECO:0000256" key="11">
    <source>
        <dbReference type="SAM" id="Phobius"/>
    </source>
</evidence>
<dbReference type="PANTHER" id="PTHR13140">
    <property type="entry name" value="MYOSIN"/>
    <property type="match status" value="1"/>
</dbReference>
<evidence type="ECO:0000256" key="4">
    <source>
        <dbReference type="ARBA" id="ARBA00023054"/>
    </source>
</evidence>
<dbReference type="Gene3D" id="1.20.58.530">
    <property type="match status" value="1"/>
</dbReference>
<dbReference type="Proteomes" id="UP000659654">
    <property type="component" value="Unassembled WGS sequence"/>
</dbReference>
<evidence type="ECO:0000256" key="7">
    <source>
        <dbReference type="ARBA" id="ARBA00023203"/>
    </source>
</evidence>
<evidence type="ECO:0000313" key="15">
    <source>
        <dbReference type="Proteomes" id="UP000659654"/>
    </source>
</evidence>
<dbReference type="InterPro" id="IPR027417">
    <property type="entry name" value="P-loop_NTPase"/>
</dbReference>
<feature type="transmembrane region" description="Helical" evidence="11">
    <location>
        <begin position="1899"/>
        <end position="1921"/>
    </location>
</feature>